<name>A0ABY2HDJ5_9HYPO</name>
<reference evidence="3 4" key="1">
    <citation type="submission" date="2018-01" db="EMBL/GenBank/DDBJ databases">
        <title>Genome characterization of the sugarcane-associated fungus Trichoderma ghanense CCMA-1212 and their application in lignocelulose bioconversion.</title>
        <authorList>
            <person name="Steindorff A.S."/>
            <person name="Mendes T.D."/>
            <person name="Vilela E.S.D."/>
            <person name="Rodrigues D.S."/>
            <person name="Formighieri E.F."/>
            <person name="Melo I.S."/>
            <person name="Favaro L.C.L."/>
        </authorList>
    </citation>
    <scope>NUCLEOTIDE SEQUENCE [LARGE SCALE GENOMIC DNA]</scope>
    <source>
        <strain evidence="3 4">CCMA-1212</strain>
    </source>
</reference>
<dbReference type="EMBL" id="PPTA01000003">
    <property type="protein sequence ID" value="TFB04933.1"/>
    <property type="molecule type" value="Genomic_DNA"/>
</dbReference>
<evidence type="ECO:0000256" key="1">
    <source>
        <dbReference type="SAM" id="MobiDB-lite"/>
    </source>
</evidence>
<gene>
    <name evidence="3" type="ORF">CCMA1212_002820</name>
</gene>
<comment type="caution">
    <text evidence="3">The sequence shown here is derived from an EMBL/GenBank/DDBJ whole genome shotgun (WGS) entry which is preliminary data.</text>
</comment>
<dbReference type="PANTHER" id="PTHR38848">
    <property type="entry name" value="G-PROTEIN COUPLED RECEPTORS FAMILY 3 PROFILE DOMAIN-CONTAINING PROTEIN"/>
    <property type="match status" value="1"/>
</dbReference>
<accession>A0ABY2HDJ5</accession>
<keyword evidence="2" id="KW-1133">Transmembrane helix</keyword>
<dbReference type="RefSeq" id="XP_073561134.1">
    <property type="nucleotide sequence ID" value="XM_073700191.1"/>
</dbReference>
<evidence type="ECO:0000313" key="4">
    <source>
        <dbReference type="Proteomes" id="UP001642720"/>
    </source>
</evidence>
<feature type="transmembrane region" description="Helical" evidence="2">
    <location>
        <begin position="193"/>
        <end position="218"/>
    </location>
</feature>
<dbReference type="PANTHER" id="PTHR38848:SF3">
    <property type="entry name" value="G-PROTEIN COUPLED RECEPTORS FAMILY 3 PROFILE DOMAIN-CONTAINING PROTEIN"/>
    <property type="match status" value="1"/>
</dbReference>
<dbReference type="Proteomes" id="UP001642720">
    <property type="component" value="Unassembled WGS sequence"/>
</dbReference>
<protein>
    <submittedName>
        <fullName evidence="3">Uncharacterized protein</fullName>
    </submittedName>
</protein>
<evidence type="ECO:0000256" key="2">
    <source>
        <dbReference type="SAM" id="Phobius"/>
    </source>
</evidence>
<feature type="transmembrane region" description="Helical" evidence="2">
    <location>
        <begin position="151"/>
        <end position="172"/>
    </location>
</feature>
<keyword evidence="2" id="KW-0812">Transmembrane</keyword>
<feature type="transmembrane region" description="Helical" evidence="2">
    <location>
        <begin position="20"/>
        <end position="44"/>
    </location>
</feature>
<feature type="transmembrane region" description="Helical" evidence="2">
    <location>
        <begin position="64"/>
        <end position="90"/>
    </location>
</feature>
<sequence length="400" mass="43422">MTPKTTSQHEGARVPLPGQVISVTISLAATTVLTLFLMVFAIYLDSYAFVVATAVLQHSLGVNSSYGICEAAIILCLVCYVTTKFIYLFLAEKAYIIRGATMPRLRSKLYLVNSLGMLTIYVAVVILNFVFRITDMENGECIIGMKTAAMVPLISFDTVINVYLTIMFLIPLKKLYSFTNMPRTRVNVRLRMAAFRTFCGAVCTLVSSIVNLSVLMALNVLFSAIVIQWVTSRDNAGTMSSNSSGETRRSRDFGPGINRISTPSELHETPLSTLADISIVPTRRRSPGTDDADPHDGGPPDGGANKVADKPSTAVLVTTTIESETRPRSYSFIGYSKDSLRECGCSCLRSRRPSLAADDGLYLAQTRITAGGLHVSEDFGNKADACYCQPFGPGETHNAA</sequence>
<feature type="compositionally biased region" description="Polar residues" evidence="1">
    <location>
        <begin position="236"/>
        <end position="245"/>
    </location>
</feature>
<evidence type="ECO:0000313" key="3">
    <source>
        <dbReference type="EMBL" id="TFB04933.1"/>
    </source>
</evidence>
<feature type="region of interest" description="Disordered" evidence="1">
    <location>
        <begin position="236"/>
        <end position="265"/>
    </location>
</feature>
<organism evidence="3 4">
    <name type="scientific">Trichoderma ghanense</name>
    <dbReference type="NCBI Taxonomy" id="65468"/>
    <lineage>
        <taxon>Eukaryota</taxon>
        <taxon>Fungi</taxon>
        <taxon>Dikarya</taxon>
        <taxon>Ascomycota</taxon>
        <taxon>Pezizomycotina</taxon>
        <taxon>Sordariomycetes</taxon>
        <taxon>Hypocreomycetidae</taxon>
        <taxon>Hypocreales</taxon>
        <taxon>Hypocreaceae</taxon>
        <taxon>Trichoderma</taxon>
    </lineage>
</organism>
<dbReference type="GeneID" id="300574641"/>
<keyword evidence="2" id="KW-0472">Membrane</keyword>
<feature type="region of interest" description="Disordered" evidence="1">
    <location>
        <begin position="277"/>
        <end position="312"/>
    </location>
</feature>
<keyword evidence="4" id="KW-1185">Reference proteome</keyword>
<feature type="transmembrane region" description="Helical" evidence="2">
    <location>
        <begin position="110"/>
        <end position="131"/>
    </location>
</feature>
<proteinExistence type="predicted"/>